<proteinExistence type="predicted"/>
<dbReference type="Pfam" id="PF00857">
    <property type="entry name" value="Isochorismatase"/>
    <property type="match status" value="1"/>
</dbReference>
<keyword evidence="3" id="KW-1185">Reference proteome</keyword>
<reference evidence="3" key="1">
    <citation type="submission" date="2017-12" db="EMBL/GenBank/DDBJ databases">
        <title>Draft genome sequence of Telmatospirillum siberiense 26-4b1T, an acidotolerant peatland alphaproteobacterium potentially involved in sulfur cycling.</title>
        <authorList>
            <person name="Hausmann B."/>
            <person name="Pjevac P."/>
            <person name="Schreck K."/>
            <person name="Herbold C.W."/>
            <person name="Daims H."/>
            <person name="Wagner M."/>
            <person name="Pester M."/>
            <person name="Loy A."/>
        </authorList>
    </citation>
    <scope>NUCLEOTIDE SEQUENCE [LARGE SCALE GENOMIC DNA]</scope>
    <source>
        <strain evidence="3">26-4b1</strain>
    </source>
</reference>
<dbReference type="InterPro" id="IPR036380">
    <property type="entry name" value="Isochorismatase-like_sf"/>
</dbReference>
<evidence type="ECO:0000313" key="2">
    <source>
        <dbReference type="EMBL" id="PKU25874.1"/>
    </source>
</evidence>
<gene>
    <name evidence="2" type="ORF">CWS72_04785</name>
</gene>
<dbReference type="SUPFAM" id="SSF52499">
    <property type="entry name" value="Isochorismatase-like hydrolases"/>
    <property type="match status" value="1"/>
</dbReference>
<dbReference type="Proteomes" id="UP000233293">
    <property type="component" value="Unassembled WGS sequence"/>
</dbReference>
<dbReference type="InterPro" id="IPR000868">
    <property type="entry name" value="Isochorismatase-like_dom"/>
</dbReference>
<dbReference type="OrthoDB" id="9796485at2"/>
<dbReference type="AlphaFoldDB" id="A0A2N3PZN5"/>
<dbReference type="GO" id="GO:0008936">
    <property type="term" value="F:nicotinamidase activity"/>
    <property type="evidence" value="ECO:0007669"/>
    <property type="project" value="InterPro"/>
</dbReference>
<dbReference type="CDD" id="cd00431">
    <property type="entry name" value="cysteine_hydrolases"/>
    <property type="match status" value="1"/>
</dbReference>
<evidence type="ECO:0000259" key="1">
    <source>
        <dbReference type="Pfam" id="PF00857"/>
    </source>
</evidence>
<sequence>MPVGSSEEETALSCVIRFIGGDALNTFSLSDLPLALGAFDLKGRSVGLVIVDEINGFATPGCGPLAPAGPDGCVERMISQTDRLARLFEKEGRPILLFLDSHEPGKLEPPYPPHCERGSGHEMLVPALAWLEKSDRARLVQKDCINGFIGAIDAETGRNAVIEWINDCRLAAVLVVGICTDICVMDFVLTLLSARNHGLIPSLADVVVYEPGCATYDLPRPTVDALGLPATATHPRELTHHMGLYLMASRGAILASTVLQF</sequence>
<feature type="domain" description="Isochorismatase-like" evidence="1">
    <location>
        <begin position="48"/>
        <end position="217"/>
    </location>
</feature>
<dbReference type="Gene3D" id="3.40.50.850">
    <property type="entry name" value="Isochorismatase-like"/>
    <property type="match status" value="1"/>
</dbReference>
<protein>
    <submittedName>
        <fullName evidence="2">Isochorismatase</fullName>
    </submittedName>
</protein>
<organism evidence="2 3">
    <name type="scientific">Telmatospirillum siberiense</name>
    <dbReference type="NCBI Taxonomy" id="382514"/>
    <lineage>
        <taxon>Bacteria</taxon>
        <taxon>Pseudomonadati</taxon>
        <taxon>Pseudomonadota</taxon>
        <taxon>Alphaproteobacteria</taxon>
        <taxon>Rhodospirillales</taxon>
        <taxon>Rhodospirillaceae</taxon>
        <taxon>Telmatospirillum</taxon>
    </lineage>
</organism>
<comment type="caution">
    <text evidence="2">The sequence shown here is derived from an EMBL/GenBank/DDBJ whole genome shotgun (WGS) entry which is preliminary data.</text>
</comment>
<dbReference type="InterPro" id="IPR044717">
    <property type="entry name" value="NIC1"/>
</dbReference>
<evidence type="ECO:0000313" key="3">
    <source>
        <dbReference type="Proteomes" id="UP000233293"/>
    </source>
</evidence>
<dbReference type="GO" id="GO:0019365">
    <property type="term" value="P:pyridine nucleotide salvage"/>
    <property type="evidence" value="ECO:0007669"/>
    <property type="project" value="InterPro"/>
</dbReference>
<accession>A0A2N3PZN5</accession>
<dbReference type="EMBL" id="PIUM01000003">
    <property type="protein sequence ID" value="PKU25874.1"/>
    <property type="molecule type" value="Genomic_DNA"/>
</dbReference>
<dbReference type="PANTHER" id="PTHR47297:SF2">
    <property type="entry name" value="OS02G0606800 PROTEIN"/>
    <property type="match status" value="1"/>
</dbReference>
<name>A0A2N3PZN5_9PROT</name>
<dbReference type="PANTHER" id="PTHR47297">
    <property type="match status" value="1"/>
</dbReference>